<accession>A0AAN0RCV1</accession>
<evidence type="ECO:0000259" key="1">
    <source>
        <dbReference type="Pfam" id="PF02514"/>
    </source>
</evidence>
<dbReference type="PANTHER" id="PTHR44119:SF4">
    <property type="entry name" value="AEROBIC COBALTOCHELATASE SUBUNIT COBN"/>
    <property type="match status" value="1"/>
</dbReference>
<feature type="domain" description="CobN/magnesium chelatase" evidence="1">
    <location>
        <begin position="146"/>
        <end position="708"/>
    </location>
</feature>
<dbReference type="PANTHER" id="PTHR44119">
    <property type="entry name" value="MAGNESIUM-CHELATASE SUBUNIT CHLH, CHLOROPLASTIC"/>
    <property type="match status" value="1"/>
</dbReference>
<dbReference type="AlphaFoldDB" id="A0AAN0RCV1"/>
<dbReference type="GO" id="GO:0051116">
    <property type="term" value="F:cobaltochelatase activity"/>
    <property type="evidence" value="ECO:0007669"/>
    <property type="project" value="UniProtKB-EC"/>
</dbReference>
<dbReference type="CDD" id="cd10150">
    <property type="entry name" value="CobN_like"/>
    <property type="match status" value="1"/>
</dbReference>
<dbReference type="NCBIfam" id="NF008973">
    <property type="entry name" value="PRK12321.1"/>
    <property type="match status" value="1"/>
</dbReference>
<dbReference type="Pfam" id="PF02514">
    <property type="entry name" value="CobN-Mg_chel"/>
    <property type="match status" value="2"/>
</dbReference>
<reference evidence="3" key="1">
    <citation type="submission" date="2012-06" db="EMBL/GenBank/DDBJ databases">
        <title>Genome analysis of multiple Granulibacter bethesdensis isolates demonstrates substantial genome diversity.</title>
        <authorList>
            <person name="Greenberg D.E."/>
            <person name="Porcella S.F."/>
            <person name="Zarember K."/>
            <person name="Zelazny A.M."/>
            <person name="Bruno D."/>
            <person name="Martens C."/>
            <person name="Barbian K.D."/>
            <person name="Jaske E."/>
            <person name="Holland S.M."/>
        </authorList>
    </citation>
    <scope>NUCLEOTIDE SEQUENCE [LARGE SCALE GENOMIC DNA]</scope>
    <source>
        <strain evidence="3">CGDNIH3</strain>
    </source>
</reference>
<dbReference type="EMBL" id="CP003181">
    <property type="protein sequence ID" value="AHJ62441.1"/>
    <property type="molecule type" value="Genomic_DNA"/>
</dbReference>
<name>A0AAN0RCV1_9PROT</name>
<organism evidence="2 3">
    <name type="scientific">Granulibacter bethesdensis</name>
    <dbReference type="NCBI Taxonomy" id="364410"/>
    <lineage>
        <taxon>Bacteria</taxon>
        <taxon>Pseudomonadati</taxon>
        <taxon>Pseudomonadota</taxon>
        <taxon>Alphaproteobacteria</taxon>
        <taxon>Acetobacterales</taxon>
        <taxon>Acetobacteraceae</taxon>
        <taxon>Granulibacter</taxon>
    </lineage>
</organism>
<dbReference type="EC" id="6.6.1.2" evidence="2"/>
<feature type="domain" description="CobN/magnesium chelatase" evidence="1">
    <location>
        <begin position="714"/>
        <end position="1117"/>
    </location>
</feature>
<evidence type="ECO:0000313" key="3">
    <source>
        <dbReference type="Proteomes" id="UP000019438"/>
    </source>
</evidence>
<gene>
    <name evidence="2" type="ORF">GbCGDNIH3_0658</name>
</gene>
<protein>
    <submittedName>
        <fullName evidence="2">Cobaltochelatase cobN subunit</fullName>
        <ecNumber evidence="2">6.6.1.2</ecNumber>
    </submittedName>
</protein>
<dbReference type="KEGG" id="gbc:GbCGDNIH3_0658"/>
<dbReference type="RefSeq" id="WP_025286167.1">
    <property type="nucleotide sequence ID" value="NZ_CP003181.2"/>
</dbReference>
<evidence type="ECO:0000313" key="2">
    <source>
        <dbReference type="EMBL" id="AHJ62441.1"/>
    </source>
</evidence>
<proteinExistence type="predicted"/>
<dbReference type="Proteomes" id="UP000019438">
    <property type="component" value="Chromosome"/>
</dbReference>
<keyword evidence="2" id="KW-0436">Ligase</keyword>
<sequence length="1129" mass="121680">MHLLVRETRSLEQADQAQELGQSPGDVVFLSFSDSDLGAARTGWADASAEGMALRLANLARLRHPMSVDLYLEQTVAGSGAVLLRLLGGAEYWRYGLEELAALCRNRAIPFAVIPGDGRPADREAKAVWLALSTVPEEVWTRLDMYCRHGGPENLGSALRVMASLAGKGVDEAWPVRQVPSFGIWREDRDHAVDGLRAVLVFYRSYWLAGDMAPVEAMMEALHARGFSVSAVFIDSLKNPACARSVAEHLRLWRPYVVLNATGFSARIGEDGTSPLDAADVPVIQLVLSASTCPAWQESTRGLSQSDLAMQVVLPEYDGRLLGGVVSFKQDNSPNVTEDGAALDGAALAAHMPYEAGIAMAADRALGWARLARMGRQDRRIAVVLSDYPGAEGQSAHAVGLDSIASLRAMLDDLKQAGYRTGETLPDEVMLAERLCLALPDPIMSLSEYQSLFMTLPEVTRLRMEQAWGAPEDDPSVINGHFHLRVMQCGHILMAVQPDRGERLDRKAGYHDPDLPPRHAYAAFYLWLRGRMDVHAMIHLGAHGTLEWLPGKAVALSEACYPVALLRGLPVIYPFIVNNPGEAAAAKRRLGAALIGHLTPPLGRAGLHGDARMLERLLDEYAAADGLDRARTTLLKREILDRAAAAGLLAESGVSAGEDEETALARLDAFLCDVKDMQIRDGLHVFGRPPDEARRAALLTSIVDAAGGQDKDGLAVRLDACAGAERQALLAALDGRFIPPGPAGAPSRGRADVLPTGRNLTAIDPRAVPTRSAWVLAERNAAALLERHMRDHGLSPRTLVLDLWGSATMRTGGEDLALGLVLMGVRPVWHEGSARVSGVETVPLAVLDRPRVDVTLRVSGLFRDVFADQMTLFDMAVGLVAALEEPEGWNPLAESGEVRPVRIYGAPPGSYGAGATALTDRGAWRSRDELGAAYLDASSYAYGQHAAGLDRDGLATRVAGADIFLHQQDNAETDLLDTTEVAAHEGGFAAASAMLGASPTLYHADLSTAGTPRMRLLSEELARVVRGRAANPVWLRGMMRHGFRGAAEIARGVEGLFAFAAMLPQRLDAQFEALHAAIIEDKEVDAFMAQANESAHAAMKARFVEAIRRDLWRPRRNSLAADGTEALET</sequence>
<dbReference type="InterPro" id="IPR003672">
    <property type="entry name" value="CobN/Mg_chltase"/>
</dbReference>